<evidence type="ECO:0000256" key="3">
    <source>
        <dbReference type="ARBA" id="ARBA00022729"/>
    </source>
</evidence>
<feature type="domain" description="VWFD" evidence="12">
    <location>
        <begin position="1072"/>
        <end position="1256"/>
    </location>
</feature>
<dbReference type="EMBL" id="WNTK01000254">
    <property type="protein sequence ID" value="KAG9470578.1"/>
    <property type="molecule type" value="Genomic_DNA"/>
</dbReference>
<feature type="region of interest" description="Disordered" evidence="9">
    <location>
        <begin position="183"/>
        <end position="238"/>
    </location>
</feature>
<keyword evidence="5" id="KW-0186">Copper</keyword>
<dbReference type="InterPro" id="IPR036084">
    <property type="entry name" value="Ser_inhib-like_sf"/>
</dbReference>
<dbReference type="GO" id="GO:0005615">
    <property type="term" value="C:extracellular space"/>
    <property type="evidence" value="ECO:0007669"/>
    <property type="project" value="TreeGrafter"/>
</dbReference>
<keyword evidence="14" id="KW-1185">Reference proteome</keyword>
<evidence type="ECO:0008006" key="15">
    <source>
        <dbReference type="Google" id="ProtNLM"/>
    </source>
</evidence>
<dbReference type="SUPFAM" id="SSF57567">
    <property type="entry name" value="Serine protease inhibitors"/>
    <property type="match status" value="1"/>
</dbReference>
<feature type="compositionally biased region" description="Low complexity" evidence="9">
    <location>
        <begin position="619"/>
        <end position="781"/>
    </location>
</feature>
<comment type="subcellular location">
    <subcellularLocation>
        <location evidence="1">Secreted</location>
    </subcellularLocation>
</comment>
<dbReference type="SMART" id="SM00216">
    <property type="entry name" value="VWD"/>
    <property type="match status" value="1"/>
</dbReference>
<accession>A0A8J6EK48</accession>
<dbReference type="Pfam" id="PF13330">
    <property type="entry name" value="Mucin2_WxxW"/>
    <property type="match status" value="5"/>
</dbReference>
<dbReference type="CDD" id="cd19941">
    <property type="entry name" value="TIL"/>
    <property type="match status" value="1"/>
</dbReference>
<evidence type="ECO:0000259" key="12">
    <source>
        <dbReference type="PROSITE" id="PS51233"/>
    </source>
</evidence>
<feature type="compositionally biased region" description="Low complexity" evidence="9">
    <location>
        <begin position="958"/>
        <end position="1005"/>
    </location>
</feature>
<feature type="compositionally biased region" description="Low complexity" evidence="9">
    <location>
        <begin position="284"/>
        <end position="366"/>
    </location>
</feature>
<comment type="caution">
    <text evidence="13">The sequence shown here is derived from an EMBL/GenBank/DDBJ whole genome shotgun (WGS) entry which is preliminary data.</text>
</comment>
<feature type="disulfide bond" evidence="8">
    <location>
        <begin position="1687"/>
        <end position="1741"/>
    </location>
</feature>
<evidence type="ECO:0000313" key="14">
    <source>
        <dbReference type="Proteomes" id="UP000770717"/>
    </source>
</evidence>
<keyword evidence="3" id="KW-0732">Signal</keyword>
<dbReference type="InterPro" id="IPR001846">
    <property type="entry name" value="VWF_type-D"/>
</dbReference>
<dbReference type="Pfam" id="PF08742">
    <property type="entry name" value="C8"/>
    <property type="match status" value="2"/>
</dbReference>
<dbReference type="PROSITE" id="PS01185">
    <property type="entry name" value="CTCK_1"/>
    <property type="match status" value="1"/>
</dbReference>
<gene>
    <name evidence="13" type="ORF">GDO78_017309</name>
</gene>
<proteinExistence type="predicted"/>
<comment type="caution">
    <text evidence="8">Lacks conserved residue(s) required for the propagation of feature annotation.</text>
</comment>
<protein>
    <recommendedName>
        <fullName evidence="15">Mucin-5AC</fullName>
    </recommendedName>
</protein>
<dbReference type="PROSITE" id="PS01208">
    <property type="entry name" value="VWFC_1"/>
    <property type="match status" value="2"/>
</dbReference>
<keyword evidence="6 8" id="KW-1015">Disulfide bond</keyword>
<dbReference type="SMART" id="SM00041">
    <property type="entry name" value="CT"/>
    <property type="match status" value="1"/>
</dbReference>
<keyword evidence="2" id="KW-0964">Secreted</keyword>
<reference evidence="13" key="1">
    <citation type="thesis" date="2020" institute="ProQuest LLC" country="789 East Eisenhower Parkway, Ann Arbor, MI, USA">
        <title>Comparative Genomics and Chromosome Evolution.</title>
        <authorList>
            <person name="Mudd A.B."/>
        </authorList>
    </citation>
    <scope>NUCLEOTIDE SEQUENCE</scope>
    <source>
        <strain evidence="13">HN-11 Male</strain>
        <tissue evidence="13">Kidney and liver</tissue>
    </source>
</reference>
<sequence>MWDKRTSLFIKLSKDFEVDVSKYYDACVEDACACDSGGDCECFCTAVAAYAQACGETGVCVSWRTPSICQTKPPLTTICVKEVCKWSQWFDASYPEPGMQNGDFDTYDKILAKGYSICKHPQDIQCRAERFPDTPLAELEQNVQCNVSFGLICQNSQQLPPICYNYELRVLCCGYEKCDTTPATTPETTKPPATTQPSTTHPTTKPSTTTHPTTKPSTSIVTTAPTTHVSTTTSNTPTACQPKCTWTEWLDVHLPGVGKDEGDYETYDKIIAEGHRICKKPDETTTPLTTTPVPPTTTETTTSTTTETTTTSTTTTTVPPTTTETTTTTTTTETPTTTETTTTSTTTPETTTTTTTETPETTTPETVVTRTFTTPKPTTNVDIPTSDIDGGDKETFENIMANGKHVCQNPQNIECRAADYPGISITSIGQKVQCDVTIGHCSTAPPPTTTPATTTTTTVPPTTTETTTETTTTTTTTVPPTTTPTTTETTTTTTTTVPPTTTETTTPTTTETTTTTTTTPVTTTTTTTPETTTPATTTTTPDRGCQPKCKWTTWIDVDTPTSGIDGGDKETFENIIAKDKHICKHPKNIECRAEDFPDITIDNIGQVVTCDLTKGHCSTAPPQTTTPATTTTTPTTTTTETTTTTTTTPVTTTTTTTTPETTTTTTTTPETTTTTTTPETTTPETTTTTTTTPETTTTTTTTPETTTTTTPETTTTTTTPETTTTTTPKPTTTTTTTPETTTTTTTTATTTPETTTTTPETTTTTTTTPETTTPATTTTTPDRGCQPKCKWTTWIDVDTPTSGIDGGDKETFENIIAKDKHICKHPKNIECRAEDFPDITIGNVGQVVTCDLTKGLVCNNKDQTGKVKLCYNYQIKVLCCDDYSHSSTTTTKPTTTTPEPTHTTKCFCHVESKLFSPGEIIYNKTDAAGCIYYAVCNDFCEAERFTGPCRIVTTPVPKTTTPEKTTTTPVPKTTTPEKTTTEPTTTTHETTTTVPATTTPEKTTPLEGCPPHKTKETWKINNCTVATCHGNNVITIEPVSCPKLKPLSCANGFPPVKKMSADGCCEHYECECVCSGWGDPHYITFDGTYYTFLDNCTYVLVQQITPKYDNFRVLVDNYFCDAEDGLSCPQSILIFYKSNEIVLTRMLFQGRMNNRIRFNQEWVTPGFTKDGITVTSAGINMIVEIPEINAFISFSGMIFVIKLPFSKFGHNTEGQCGTCSNNGTEDCRMPDGKIVKDCSKMAYHWKVNDKDKPYCNVPPPTLPPNVPTTPPPKCEPSALCDVILSDVFAECHKVVPPKPYHEGCVFDACRIRNDTVQCSSLEIYATLCTANGVCVDWRNKTKGHCPYNCPAGKVYNACGTMHPKTCENKEVEHLSTGQTEGCYCPKGTTLFNSYTDVCVKSCSCVGPEGMPKGPGETWTSSCKECTCEKNSLTVQCKAMTCPPLVDIPCKKEGFIIETLPDPEQPCCMKNECYCNSTYCVEKEKKCATGFEAVPVLLAGDCCPSYDCSKNINQLWNACTYQISSTLLPGSKIPETKESCSDCVCTDQRNKDTLLLEVQCKPIECKVECGLGSTYKTQPGECCGTCVPVACVIHLSDNTTKLLQPDEQYAPPEDKCSTFSCSKTYDVVKKTETCPAFDRANCLEGTIKSDGCCETCETGLKGCGVHKQSQRIKTSTCESDEVVELSFCGGACMTSSKYSAEAKTMEHKCSCCQEVKTSKRQVNLKCEDGTTTVYTYIYTEECGCTHTECQNEQQTSSSQKHEKVQTEQEVDQEQQSQQTN</sequence>
<evidence type="ECO:0000256" key="4">
    <source>
        <dbReference type="ARBA" id="ARBA00022737"/>
    </source>
</evidence>
<dbReference type="OrthoDB" id="10071893at2759"/>
<evidence type="ECO:0000256" key="6">
    <source>
        <dbReference type="ARBA" id="ARBA00023157"/>
    </source>
</evidence>
<evidence type="ECO:0000256" key="9">
    <source>
        <dbReference type="SAM" id="MobiDB-lite"/>
    </source>
</evidence>
<feature type="disulfide bond" evidence="8">
    <location>
        <begin position="1691"/>
        <end position="1743"/>
    </location>
</feature>
<dbReference type="Proteomes" id="UP000770717">
    <property type="component" value="Unassembled WGS sequence"/>
</dbReference>
<dbReference type="SMART" id="SM00214">
    <property type="entry name" value="VWC"/>
    <property type="match status" value="3"/>
</dbReference>
<dbReference type="InterPro" id="IPR050780">
    <property type="entry name" value="Mucin_vWF_Thrombospondin_sf"/>
</dbReference>
<keyword evidence="4" id="KW-0677">Repeat</keyword>
<dbReference type="PANTHER" id="PTHR11339">
    <property type="entry name" value="EXTRACELLULAR MATRIX GLYCOPROTEIN RELATED"/>
    <property type="match status" value="1"/>
</dbReference>
<feature type="region of interest" description="Disordered" evidence="9">
    <location>
        <begin position="280"/>
        <end position="366"/>
    </location>
</feature>
<name>A0A8J6EK48_ELECQ</name>
<evidence type="ECO:0000313" key="13">
    <source>
        <dbReference type="EMBL" id="KAG9470578.1"/>
    </source>
</evidence>
<dbReference type="Pfam" id="PF00094">
    <property type="entry name" value="VWD"/>
    <property type="match status" value="1"/>
</dbReference>
<evidence type="ECO:0000256" key="1">
    <source>
        <dbReference type="ARBA" id="ARBA00004613"/>
    </source>
</evidence>
<evidence type="ECO:0000256" key="5">
    <source>
        <dbReference type="ARBA" id="ARBA00023008"/>
    </source>
</evidence>
<dbReference type="PANTHER" id="PTHR11339:SF408">
    <property type="entry name" value="MUCIN-5B"/>
    <property type="match status" value="1"/>
</dbReference>
<evidence type="ECO:0000256" key="8">
    <source>
        <dbReference type="PROSITE-ProRule" id="PRU00039"/>
    </source>
</evidence>
<dbReference type="PROSITE" id="PS50184">
    <property type="entry name" value="VWFC_2"/>
    <property type="match status" value="2"/>
</dbReference>
<evidence type="ECO:0000256" key="2">
    <source>
        <dbReference type="ARBA" id="ARBA00022525"/>
    </source>
</evidence>
<dbReference type="InterPro" id="IPR001007">
    <property type="entry name" value="VWF_dom"/>
</dbReference>
<dbReference type="Gene3D" id="2.10.25.10">
    <property type="entry name" value="Laminin"/>
    <property type="match status" value="1"/>
</dbReference>
<dbReference type="InterPro" id="IPR025155">
    <property type="entry name" value="WxxW_domain"/>
</dbReference>
<feature type="region of interest" description="Disordered" evidence="9">
    <location>
        <begin position="1759"/>
        <end position="1779"/>
    </location>
</feature>
<dbReference type="PROSITE" id="PS51233">
    <property type="entry name" value="VWFD"/>
    <property type="match status" value="1"/>
</dbReference>
<feature type="region of interest" description="Disordered" evidence="9">
    <location>
        <begin position="445"/>
        <end position="542"/>
    </location>
</feature>
<dbReference type="InterPro" id="IPR006207">
    <property type="entry name" value="Cys_knot_C"/>
</dbReference>
<organism evidence="13 14">
    <name type="scientific">Eleutherodactylus coqui</name>
    <name type="common">Puerto Rican coqui</name>
    <dbReference type="NCBI Taxonomy" id="57060"/>
    <lineage>
        <taxon>Eukaryota</taxon>
        <taxon>Metazoa</taxon>
        <taxon>Chordata</taxon>
        <taxon>Craniata</taxon>
        <taxon>Vertebrata</taxon>
        <taxon>Euteleostomi</taxon>
        <taxon>Amphibia</taxon>
        <taxon>Batrachia</taxon>
        <taxon>Anura</taxon>
        <taxon>Neobatrachia</taxon>
        <taxon>Hyloidea</taxon>
        <taxon>Eleutherodactylidae</taxon>
        <taxon>Eleutherodactylinae</taxon>
        <taxon>Eleutherodactylus</taxon>
        <taxon>Eleutherodactylus</taxon>
    </lineage>
</organism>
<feature type="compositionally biased region" description="Low complexity" evidence="9">
    <location>
        <begin position="450"/>
        <end position="541"/>
    </location>
</feature>
<feature type="domain" description="VWFC" evidence="11">
    <location>
        <begin position="1516"/>
        <end position="1586"/>
    </location>
</feature>
<feature type="region of interest" description="Disordered" evidence="9">
    <location>
        <begin position="617"/>
        <end position="784"/>
    </location>
</feature>
<evidence type="ECO:0000259" key="11">
    <source>
        <dbReference type="PROSITE" id="PS50184"/>
    </source>
</evidence>
<dbReference type="GO" id="GO:0031012">
    <property type="term" value="C:extracellular matrix"/>
    <property type="evidence" value="ECO:0007669"/>
    <property type="project" value="TreeGrafter"/>
</dbReference>
<feature type="domain" description="CTCK" evidence="10">
    <location>
        <begin position="1662"/>
        <end position="1749"/>
    </location>
</feature>
<dbReference type="InterPro" id="IPR014853">
    <property type="entry name" value="VWF/SSPO/ZAN-like_Cys-rich_dom"/>
</dbReference>
<keyword evidence="7" id="KW-0325">Glycoprotein</keyword>
<dbReference type="PROSITE" id="PS01225">
    <property type="entry name" value="CTCK_2"/>
    <property type="match status" value="1"/>
</dbReference>
<feature type="region of interest" description="Disordered" evidence="9">
    <location>
        <begin position="958"/>
        <end position="1008"/>
    </location>
</feature>
<feature type="disulfide bond" evidence="8">
    <location>
        <begin position="1676"/>
        <end position="1725"/>
    </location>
</feature>
<dbReference type="SMART" id="SM00832">
    <property type="entry name" value="C8"/>
    <property type="match status" value="2"/>
</dbReference>
<feature type="domain" description="VWFC" evidence="11">
    <location>
        <begin position="1402"/>
        <end position="1473"/>
    </location>
</feature>
<evidence type="ECO:0000259" key="10">
    <source>
        <dbReference type="PROSITE" id="PS01225"/>
    </source>
</evidence>
<evidence type="ECO:0000256" key="7">
    <source>
        <dbReference type="ARBA" id="ARBA00023180"/>
    </source>
</evidence>